<accession>A0ABP0HD72</accession>
<dbReference type="CDD" id="cd00161">
    <property type="entry name" value="beta-trefoil_Ricin-like"/>
    <property type="match status" value="1"/>
</dbReference>
<organism evidence="3 4">
    <name type="scientific">Durusdinium trenchii</name>
    <dbReference type="NCBI Taxonomy" id="1381693"/>
    <lineage>
        <taxon>Eukaryota</taxon>
        <taxon>Sar</taxon>
        <taxon>Alveolata</taxon>
        <taxon>Dinophyceae</taxon>
        <taxon>Suessiales</taxon>
        <taxon>Symbiodiniaceae</taxon>
        <taxon>Durusdinium</taxon>
    </lineage>
</organism>
<dbReference type="SUPFAM" id="SSF50370">
    <property type="entry name" value="Ricin B-like lectins"/>
    <property type="match status" value="1"/>
</dbReference>
<dbReference type="InterPro" id="IPR000772">
    <property type="entry name" value="Ricin_B_lectin"/>
</dbReference>
<reference evidence="3 4" key="1">
    <citation type="submission" date="2024-02" db="EMBL/GenBank/DDBJ databases">
        <authorList>
            <person name="Chen Y."/>
            <person name="Shah S."/>
            <person name="Dougan E. K."/>
            <person name="Thang M."/>
            <person name="Chan C."/>
        </authorList>
    </citation>
    <scope>NUCLEOTIDE SEQUENCE [LARGE SCALE GENOMIC DNA]</scope>
</reference>
<evidence type="ECO:0000259" key="2">
    <source>
        <dbReference type="Pfam" id="PF00652"/>
    </source>
</evidence>
<dbReference type="Proteomes" id="UP001642464">
    <property type="component" value="Unassembled WGS sequence"/>
</dbReference>
<dbReference type="Pfam" id="PF00652">
    <property type="entry name" value="Ricin_B_lectin"/>
    <property type="match status" value="1"/>
</dbReference>
<evidence type="ECO:0000256" key="1">
    <source>
        <dbReference type="SAM" id="Phobius"/>
    </source>
</evidence>
<dbReference type="InterPro" id="IPR035992">
    <property type="entry name" value="Ricin_B-like_lectins"/>
</dbReference>
<name>A0ABP0HD72_9DINO</name>
<comment type="caution">
    <text evidence="3">The sequence shown here is derived from an EMBL/GenBank/DDBJ whole genome shotgun (WGS) entry which is preliminary data.</text>
</comment>
<evidence type="ECO:0000313" key="3">
    <source>
        <dbReference type="EMBL" id="CAK8987279.1"/>
    </source>
</evidence>
<protein>
    <submittedName>
        <fullName evidence="3">2'-phosphotransferase</fullName>
    </submittedName>
</protein>
<keyword evidence="1" id="KW-0812">Transmembrane</keyword>
<dbReference type="Gene3D" id="2.80.10.50">
    <property type="match status" value="1"/>
</dbReference>
<feature type="domain" description="Ricin B lectin" evidence="2">
    <location>
        <begin position="94"/>
        <end position="172"/>
    </location>
</feature>
<gene>
    <name evidence="3" type="ORF">SCF082_LOCUS907</name>
</gene>
<keyword evidence="1" id="KW-0472">Membrane</keyword>
<keyword evidence="1" id="KW-1133">Transmembrane helix</keyword>
<dbReference type="PROSITE" id="PS50231">
    <property type="entry name" value="RICIN_B_LECTIN"/>
    <property type="match status" value="1"/>
</dbReference>
<feature type="transmembrane region" description="Helical" evidence="1">
    <location>
        <begin position="37"/>
        <end position="55"/>
    </location>
</feature>
<sequence length="223" mass="24689">MAGEDLENLTFLREEGPMGGARSLELLPHGAAACSRLPILVLGIGVCLTAVAGVLRNGYVRAVNDITATQQKIEHACDGKGCFGEGQGSKLTFNGMCVGVDPNHVRNGAVVQLRPCNEHGNHIKWHFTGLHGQEGKLHIKANRSLCLDVKGHLFHPQTPLQLWKCEDWNQDQLLQISTAPGDRYRLGWSRHPNYFVDVKDGNNASWTPVQIWTYGKHQLFYDS</sequence>
<dbReference type="EMBL" id="CAXAMM010000403">
    <property type="protein sequence ID" value="CAK8987279.1"/>
    <property type="molecule type" value="Genomic_DNA"/>
</dbReference>
<proteinExistence type="predicted"/>
<evidence type="ECO:0000313" key="4">
    <source>
        <dbReference type="Proteomes" id="UP001642464"/>
    </source>
</evidence>
<keyword evidence="4" id="KW-1185">Reference proteome</keyword>